<keyword evidence="7" id="KW-0418">Kinase</keyword>
<evidence type="ECO:0000259" key="6">
    <source>
        <dbReference type="PROSITE" id="PS50011"/>
    </source>
</evidence>
<feature type="region of interest" description="Disordered" evidence="4">
    <location>
        <begin position="735"/>
        <end position="764"/>
    </location>
</feature>
<keyword evidence="8" id="KW-1185">Reference proteome</keyword>
<evidence type="ECO:0000256" key="5">
    <source>
        <dbReference type="SAM" id="Phobius"/>
    </source>
</evidence>
<feature type="compositionally biased region" description="Basic and acidic residues" evidence="4">
    <location>
        <begin position="1443"/>
        <end position="1471"/>
    </location>
</feature>
<dbReference type="InterPro" id="IPR011009">
    <property type="entry name" value="Kinase-like_dom_sf"/>
</dbReference>
<evidence type="ECO:0000313" key="7">
    <source>
        <dbReference type="EMBL" id="RAR14314.1"/>
    </source>
</evidence>
<feature type="domain" description="Protein kinase" evidence="6">
    <location>
        <begin position="91"/>
        <end position="387"/>
    </location>
</feature>
<dbReference type="PANTHER" id="PTHR24346">
    <property type="entry name" value="MAP/MICROTUBULE AFFINITY-REGULATING KINASE"/>
    <property type="match status" value="1"/>
</dbReference>
<feature type="transmembrane region" description="Helical" evidence="5">
    <location>
        <begin position="1022"/>
        <end position="1043"/>
    </location>
</feature>
<dbReference type="FunFam" id="1.10.510.10:FF:000995">
    <property type="entry name" value="BcCMK3, calcium/calmodulin-dependent protein kinase"/>
    <property type="match status" value="1"/>
</dbReference>
<keyword evidence="5" id="KW-0812">Transmembrane</keyword>
<keyword evidence="2 3" id="KW-0067">ATP-binding</keyword>
<feature type="region of interest" description="Disordered" evidence="4">
    <location>
        <begin position="1414"/>
        <end position="1471"/>
    </location>
</feature>
<evidence type="ECO:0000256" key="1">
    <source>
        <dbReference type="ARBA" id="ARBA00022741"/>
    </source>
</evidence>
<keyword evidence="7" id="KW-0808">Transferase</keyword>
<dbReference type="GO" id="GO:0005524">
    <property type="term" value="F:ATP binding"/>
    <property type="evidence" value="ECO:0007669"/>
    <property type="project" value="UniProtKB-UniRule"/>
</dbReference>
<evidence type="ECO:0000256" key="4">
    <source>
        <dbReference type="SAM" id="MobiDB-lite"/>
    </source>
</evidence>
<feature type="compositionally biased region" description="Basic and acidic residues" evidence="4">
    <location>
        <begin position="491"/>
        <end position="513"/>
    </location>
</feature>
<dbReference type="EMBL" id="QGDH01000023">
    <property type="protein sequence ID" value="RAR14314.1"/>
    <property type="molecule type" value="Genomic_DNA"/>
</dbReference>
<dbReference type="GO" id="GO:0035556">
    <property type="term" value="P:intracellular signal transduction"/>
    <property type="evidence" value="ECO:0007669"/>
    <property type="project" value="TreeGrafter"/>
</dbReference>
<feature type="compositionally biased region" description="Basic and acidic residues" evidence="4">
    <location>
        <begin position="735"/>
        <end position="752"/>
    </location>
</feature>
<proteinExistence type="predicted"/>
<feature type="compositionally biased region" description="Low complexity" evidence="4">
    <location>
        <begin position="530"/>
        <end position="546"/>
    </location>
</feature>
<dbReference type="Gene3D" id="3.30.200.20">
    <property type="entry name" value="Phosphorylase Kinase, domain 1"/>
    <property type="match status" value="1"/>
</dbReference>
<feature type="region of interest" description="Disordered" evidence="4">
    <location>
        <begin position="1334"/>
        <end position="1387"/>
    </location>
</feature>
<evidence type="ECO:0000256" key="3">
    <source>
        <dbReference type="PROSITE-ProRule" id="PRU10141"/>
    </source>
</evidence>
<dbReference type="FunFam" id="3.30.200.20:FF:000447">
    <property type="entry name" value="Calcium/calmodulin dependent protein kinase"/>
    <property type="match status" value="1"/>
</dbReference>
<feature type="compositionally biased region" description="Basic and acidic residues" evidence="4">
    <location>
        <begin position="473"/>
        <end position="483"/>
    </location>
</feature>
<dbReference type="GO" id="GO:0005737">
    <property type="term" value="C:cytoplasm"/>
    <property type="evidence" value="ECO:0007669"/>
    <property type="project" value="TreeGrafter"/>
</dbReference>
<dbReference type="GO" id="GO:0004674">
    <property type="term" value="F:protein serine/threonine kinase activity"/>
    <property type="evidence" value="ECO:0007669"/>
    <property type="project" value="TreeGrafter"/>
</dbReference>
<dbReference type="InterPro" id="IPR008271">
    <property type="entry name" value="Ser/Thr_kinase_AS"/>
</dbReference>
<feature type="transmembrane region" description="Helical" evidence="5">
    <location>
        <begin position="1235"/>
        <end position="1261"/>
    </location>
</feature>
<dbReference type="SUPFAM" id="SSF56112">
    <property type="entry name" value="Protein kinase-like (PK-like)"/>
    <property type="match status" value="1"/>
</dbReference>
<name>A0A364NAD9_STELY</name>
<feature type="compositionally biased region" description="Low complexity" evidence="4">
    <location>
        <begin position="1371"/>
        <end position="1387"/>
    </location>
</feature>
<accession>A0A364NAD9</accession>
<dbReference type="PANTHER" id="PTHR24346:SF77">
    <property type="entry name" value="SERINE THREONINE PROTEIN KINASE"/>
    <property type="match status" value="1"/>
</dbReference>
<dbReference type="Pfam" id="PF00069">
    <property type="entry name" value="Pkinase"/>
    <property type="match status" value="1"/>
</dbReference>
<feature type="compositionally biased region" description="Polar residues" evidence="4">
    <location>
        <begin position="14"/>
        <end position="25"/>
    </location>
</feature>
<evidence type="ECO:0000256" key="2">
    <source>
        <dbReference type="ARBA" id="ARBA00022840"/>
    </source>
</evidence>
<keyword evidence="5" id="KW-0472">Membrane</keyword>
<gene>
    <name evidence="7" type="ORF">DDE83_002264</name>
</gene>
<dbReference type="PROSITE" id="PS00108">
    <property type="entry name" value="PROTEIN_KINASE_ST"/>
    <property type="match status" value="1"/>
</dbReference>
<dbReference type="SMART" id="SM00220">
    <property type="entry name" value="S_TKc"/>
    <property type="match status" value="1"/>
</dbReference>
<feature type="binding site" evidence="3">
    <location>
        <position position="119"/>
    </location>
    <ligand>
        <name>ATP</name>
        <dbReference type="ChEBI" id="CHEBI:30616"/>
    </ligand>
</feature>
<dbReference type="Gene3D" id="1.10.510.10">
    <property type="entry name" value="Transferase(Phosphotransferase) domain 1"/>
    <property type="match status" value="1"/>
</dbReference>
<dbReference type="CDD" id="cd14008">
    <property type="entry name" value="STKc_LKB1_CaMKK"/>
    <property type="match status" value="1"/>
</dbReference>
<sequence>MSQSPSPLRKRPSESNLKLYTSQPSLKVPAVRDAGRPAPVKFMSTPAYQSPLRHHKRAASSTRRVKETFNARSEYSNSEDDGSAQHRINQYLVKQEIGRGSFGAVHLAVDQYGQEYAVKEFSKSRLRKRAQSNLLRRPAAAKRMRALPAGIGFNSPLHRHSVTEENNAFELIKEEIAIMKKLHHPNLVTLIEVLDDPDEDSLYMVMEMCKKGVVMQVGLEERADPYSEEQCRCWFRDMILGLEYLHAQGIIHRDIKPDNCLITEEDVLKIVDFGVSEMFDKEGEMKTAKSAGSPAFMPPELCVAKHGHVSGRAADIWSMGCTLYCLLFGRIPFEKHGMIELYQSIRMDPLEFESECPDDLKELLQKLMEKDPQKRITMEEIREHPWVTRQGTDPLLAKSENVAIIIEPPTDEEVNAAITGNMGHLVTVVRAVKRFKQLLFRRRPERIESILGSASRIVQPPLSMRPSALRKSKSQDTHDRRPVEGALTTEGVHHNIKVDNKAQRLPHHMDDMAYTKPGFRTEAGKRPSKLPSAASSPTTQSSPALTDGKVIHENMSIRPGPIHSISTPTGSIPSLSSPTTPLGKGHAHNPLEDTLFLNIGTGENFQPEPTDGCVVSESPSNVDINVYEAAYEEEVQRIIAQRRDQYNNNAANRRPTLYLTRRVENVKSIRDSDAIFDEGQDLRQNIKVSLKSFVTKTKEDIEARGELQKIQDGKEGKLSRTMRNVREAKRLVEEARERVKTEERDRERERSRSATPVPRTNSSARTAAPYFVQIHKMAVAACSNEKKEEAVAVTCASLALSEEESPPDTPRVRTWGNNSIKQEGRASSRHTDLRWKVPWTWSPQQVWLHVCHAMKVFAELPIWKWTPRMKKHFFAVFLVFVSSVIPLAVLGVSTGGGYAPFAGVFQDKVIGCGGGFGGQPQNATVTGIEKLFALDSTFGKFSFSQVKTIDILWDLLVGRGLQLFASWAAYIVFCDALLRLIERHPASFVIFQRIALEGPGLLSLWTLTKELWCAKSRRTKALFCYVFWSTAYVLFVPIVLGAMTGYDSTAIAWVDLDGSNNIIPASILSTAWVIRGTKNETWPEAACADADLLTKYSSLSYSRRQNCKTSIHQKDEGANAAITGDCQLANGTTLTPEEVGQPYYYGFGYEEHLDCNYNYANNTQTWEGYVYPFYDEKKTYSCNATVLVTVKDKTYDADQLNADTGYCYNSVGYNWTALSDSSRCLPDTANQTYKWGFSTLMSGLFVFFTAFWVWSMYILWLDAQCNSKLVREGYRMTPLRAAFAMAKAARRRMGLGEKALLRANTNHLERELYGKKGSEKTNMEYGLFAVDPEGGEEESCMSSGRSWPGSPCTPGTPRSELRLPMLPGNGSRSPVSSTSEFSVESSFQVITDEEVRARYERGVREARLSRKPLGRQATRYGDALFSQVSSDDHDNEINDGEDEKGGKKEDGESGKGKQKERNRLKKNKGER</sequence>
<comment type="caution">
    <text evidence="7">The sequence shown here is derived from an EMBL/GenBank/DDBJ whole genome shotgun (WGS) entry which is preliminary data.</text>
</comment>
<protein>
    <submittedName>
        <fullName evidence="7">Calmodulin dependent protein kinase</fullName>
    </submittedName>
</protein>
<dbReference type="InterPro" id="IPR000719">
    <property type="entry name" value="Prot_kinase_dom"/>
</dbReference>
<feature type="region of interest" description="Disordered" evidence="4">
    <location>
        <begin position="1"/>
        <end position="83"/>
    </location>
</feature>
<organism evidence="7 8">
    <name type="scientific">Stemphylium lycopersici</name>
    <name type="common">Tomato gray leaf spot disease fungus</name>
    <name type="synonym">Thyrospora lycopersici</name>
    <dbReference type="NCBI Taxonomy" id="183478"/>
    <lineage>
        <taxon>Eukaryota</taxon>
        <taxon>Fungi</taxon>
        <taxon>Dikarya</taxon>
        <taxon>Ascomycota</taxon>
        <taxon>Pezizomycotina</taxon>
        <taxon>Dothideomycetes</taxon>
        <taxon>Pleosporomycetidae</taxon>
        <taxon>Pleosporales</taxon>
        <taxon>Pleosporineae</taxon>
        <taxon>Pleosporaceae</taxon>
        <taxon>Stemphylium</taxon>
    </lineage>
</organism>
<keyword evidence="1 3" id="KW-0547">Nucleotide-binding</keyword>
<reference evidence="8" key="1">
    <citation type="submission" date="2018-05" db="EMBL/GenBank/DDBJ databases">
        <title>Draft genome sequence of Stemphylium lycopersici strain CIDEFI 213.</title>
        <authorList>
            <person name="Medina R."/>
            <person name="Franco M.E.E."/>
            <person name="Lucentini C.G."/>
            <person name="Saparrat M.C.N."/>
            <person name="Balatti P.A."/>
        </authorList>
    </citation>
    <scope>NUCLEOTIDE SEQUENCE [LARGE SCALE GENOMIC DNA]</scope>
    <source>
        <strain evidence="8">CIDEFI 213</strain>
    </source>
</reference>
<feature type="transmembrane region" description="Helical" evidence="5">
    <location>
        <begin position="873"/>
        <end position="892"/>
    </location>
</feature>
<evidence type="ECO:0000313" key="8">
    <source>
        <dbReference type="Proteomes" id="UP000249619"/>
    </source>
</evidence>
<dbReference type="InterPro" id="IPR017441">
    <property type="entry name" value="Protein_kinase_ATP_BS"/>
</dbReference>
<feature type="region of interest" description="Disordered" evidence="4">
    <location>
        <begin position="461"/>
        <end position="547"/>
    </location>
</feature>
<feature type="region of interest" description="Disordered" evidence="4">
    <location>
        <begin position="802"/>
        <end position="827"/>
    </location>
</feature>
<dbReference type="STRING" id="183478.A0A364NAD9"/>
<dbReference type="PROSITE" id="PS00107">
    <property type="entry name" value="PROTEIN_KINASE_ATP"/>
    <property type="match status" value="1"/>
</dbReference>
<dbReference type="PROSITE" id="PS50011">
    <property type="entry name" value="PROTEIN_KINASE_DOM"/>
    <property type="match status" value="1"/>
</dbReference>
<keyword evidence="5" id="KW-1133">Transmembrane helix</keyword>
<dbReference type="Proteomes" id="UP000249619">
    <property type="component" value="Unassembled WGS sequence"/>
</dbReference>